<accession>A0A9P7CXH3</accession>
<gene>
    <name evidence="1" type="ORF">EV702DRAFT_1202934</name>
</gene>
<name>A0A9P7CXH3_9AGAM</name>
<dbReference type="AlphaFoldDB" id="A0A9P7CXH3"/>
<proteinExistence type="predicted"/>
<sequence>MTVYTYLYDHKSKKVFILVKLDHEEHLFAGFHGHRFIIVRYIAMHGQVSTLYCDESVVEQSPWLQVLHVVGVLNVPDNFNVGNDHPLFAVTPSDSNFLVKTPYGRPNILGKPGLVWFLSQLLHVSIPFNLLLPPKEFLHFTNLTFKDTYKLSRHAANEPVASTSGHSMHSTHLAITDQLPPTASLTATDNAYLLDTLLGLAPYIPFDIQSTTMMHLLDDNDMGWPAPNPFIGNLGEPGPLEKLSEVVTGKLAPIDANLELHPDLKWRDSDHLWGKLEPADKKKILRLLGEKLCCWYCVIKLTKALILGSLWVGMHGNPFNISDVNKQWVITSSFLTAL</sequence>
<dbReference type="EMBL" id="JABBWD010000073">
    <property type="protein sequence ID" value="KAG1769284.1"/>
    <property type="molecule type" value="Genomic_DNA"/>
</dbReference>
<evidence type="ECO:0000313" key="1">
    <source>
        <dbReference type="EMBL" id="KAG1769284.1"/>
    </source>
</evidence>
<organism evidence="1 2">
    <name type="scientific">Suillus placidus</name>
    <dbReference type="NCBI Taxonomy" id="48579"/>
    <lineage>
        <taxon>Eukaryota</taxon>
        <taxon>Fungi</taxon>
        <taxon>Dikarya</taxon>
        <taxon>Basidiomycota</taxon>
        <taxon>Agaricomycotina</taxon>
        <taxon>Agaricomycetes</taxon>
        <taxon>Agaricomycetidae</taxon>
        <taxon>Boletales</taxon>
        <taxon>Suillineae</taxon>
        <taxon>Suillaceae</taxon>
        <taxon>Suillus</taxon>
    </lineage>
</organism>
<dbReference type="Proteomes" id="UP000714275">
    <property type="component" value="Unassembled WGS sequence"/>
</dbReference>
<comment type="caution">
    <text evidence="1">The sequence shown here is derived from an EMBL/GenBank/DDBJ whole genome shotgun (WGS) entry which is preliminary data.</text>
</comment>
<evidence type="ECO:0000313" key="2">
    <source>
        <dbReference type="Proteomes" id="UP000714275"/>
    </source>
</evidence>
<reference evidence="1" key="1">
    <citation type="journal article" date="2020" name="New Phytol.">
        <title>Comparative genomics reveals dynamic genome evolution in host specialist ectomycorrhizal fungi.</title>
        <authorList>
            <person name="Lofgren L.A."/>
            <person name="Nguyen N.H."/>
            <person name="Vilgalys R."/>
            <person name="Ruytinx J."/>
            <person name="Liao H.L."/>
            <person name="Branco S."/>
            <person name="Kuo A."/>
            <person name="LaButti K."/>
            <person name="Lipzen A."/>
            <person name="Andreopoulos W."/>
            <person name="Pangilinan J."/>
            <person name="Riley R."/>
            <person name="Hundley H."/>
            <person name="Na H."/>
            <person name="Barry K."/>
            <person name="Grigoriev I.V."/>
            <person name="Stajich J.E."/>
            <person name="Kennedy P.G."/>
        </authorList>
    </citation>
    <scope>NUCLEOTIDE SEQUENCE</scope>
    <source>
        <strain evidence="1">DOB743</strain>
    </source>
</reference>
<keyword evidence="2" id="KW-1185">Reference proteome</keyword>
<dbReference type="OrthoDB" id="2687329at2759"/>
<protein>
    <submittedName>
        <fullName evidence="1">Uncharacterized protein</fullName>
    </submittedName>
</protein>